<dbReference type="GeneID" id="28941134"/>
<sequence length="218" mass="25405">MDDDKSLIVYQNNLEKSIALLRDYIDAKYSVNNVNMRVSLCMEIVLLGNNCLDIFSMLTEDNVSEVLENFVKICLTRYELERSDVITISIDLLTIIVKKWLITEKLSSLRKVFGKIFEWILKGVRIIVFLKLAKAIVRDSDLKILYSAVMVEFMFEIYTLVEYSKVYFDIVNQLEISEGKFEKIVLKVAFCNLIELGKLESISYFVLNAHRSQIIRSW</sequence>
<name>A0A0W4ZIK1_PNEJ7</name>
<evidence type="ECO:0000313" key="2">
    <source>
        <dbReference type="Proteomes" id="UP000053447"/>
    </source>
</evidence>
<dbReference type="RefSeq" id="XP_018228759.1">
    <property type="nucleotide sequence ID" value="XM_018374879.1"/>
</dbReference>
<dbReference type="Proteomes" id="UP000053447">
    <property type="component" value="Unassembled WGS sequence"/>
</dbReference>
<keyword evidence="2" id="KW-1185">Reference proteome</keyword>
<reference evidence="2" key="1">
    <citation type="journal article" date="2016" name="Nat. Commun.">
        <title>Genome analysis of three Pneumocystis species reveals adaptation mechanisms to life exclusively in mammalian hosts.</title>
        <authorList>
            <person name="Ma L."/>
            <person name="Chen Z."/>
            <person name="Huang D.W."/>
            <person name="Kutty G."/>
            <person name="Ishihara M."/>
            <person name="Wang H."/>
            <person name="Abouelleil A."/>
            <person name="Bishop L."/>
            <person name="Davey E."/>
            <person name="Deng R."/>
            <person name="Deng X."/>
            <person name="Fan L."/>
            <person name="Fantoni G."/>
            <person name="Fitzgerald M."/>
            <person name="Gogineni E."/>
            <person name="Goldberg J.M."/>
            <person name="Handley G."/>
            <person name="Hu X."/>
            <person name="Huber C."/>
            <person name="Jiao X."/>
            <person name="Jones K."/>
            <person name="Levin J.Z."/>
            <person name="Liu Y."/>
            <person name="Macdonald P."/>
            <person name="Melnikov A."/>
            <person name="Raley C."/>
            <person name="Sassi M."/>
            <person name="Sherman B.T."/>
            <person name="Song X."/>
            <person name="Sykes S."/>
            <person name="Tran B."/>
            <person name="Walsh L."/>
            <person name="Xia Y."/>
            <person name="Yang J."/>
            <person name="Young S."/>
            <person name="Zeng Q."/>
            <person name="Zheng X."/>
            <person name="Stephens R."/>
            <person name="Nusbaum C."/>
            <person name="Birren B.W."/>
            <person name="Azadi P."/>
            <person name="Lempicki R.A."/>
            <person name="Cuomo C.A."/>
            <person name="Kovacs J.A."/>
        </authorList>
    </citation>
    <scope>NUCLEOTIDE SEQUENCE [LARGE SCALE GENOMIC DNA]</scope>
    <source>
        <strain evidence="2">RU7</strain>
    </source>
</reference>
<evidence type="ECO:0000313" key="1">
    <source>
        <dbReference type="EMBL" id="KTW28197.1"/>
    </source>
</evidence>
<organism evidence="1 2">
    <name type="scientific">Pneumocystis jirovecii (strain RU7)</name>
    <name type="common">Human pneumocystis pneumonia agent</name>
    <dbReference type="NCBI Taxonomy" id="1408657"/>
    <lineage>
        <taxon>Eukaryota</taxon>
        <taxon>Fungi</taxon>
        <taxon>Dikarya</taxon>
        <taxon>Ascomycota</taxon>
        <taxon>Taphrinomycotina</taxon>
        <taxon>Pneumocystomycetes</taxon>
        <taxon>Pneumocystaceae</taxon>
        <taxon>Pneumocystis</taxon>
    </lineage>
</organism>
<dbReference type="EMBL" id="LFWA01000012">
    <property type="protein sequence ID" value="KTW28197.1"/>
    <property type="molecule type" value="Genomic_DNA"/>
</dbReference>
<proteinExistence type="predicted"/>
<protein>
    <submittedName>
        <fullName evidence="1">Uncharacterized protein</fullName>
    </submittedName>
</protein>
<accession>A0A0W4ZIK1</accession>
<dbReference type="AlphaFoldDB" id="A0A0W4ZIK1"/>
<gene>
    <name evidence="1" type="ORF">T551_02616</name>
</gene>
<comment type="caution">
    <text evidence="1">The sequence shown here is derived from an EMBL/GenBank/DDBJ whole genome shotgun (WGS) entry which is preliminary data.</text>
</comment>
<dbReference type="VEuPathDB" id="FungiDB:T551_02616"/>